<dbReference type="Proteomes" id="UP000323819">
    <property type="component" value="Unassembled WGS sequence"/>
</dbReference>
<dbReference type="RefSeq" id="WP_044125952.1">
    <property type="nucleotide sequence ID" value="NZ_JAILXN010000001.1"/>
</dbReference>
<organism evidence="2 3">
    <name type="scientific">Vibrio cholerae</name>
    <dbReference type="NCBI Taxonomy" id="666"/>
    <lineage>
        <taxon>Bacteria</taxon>
        <taxon>Pseudomonadati</taxon>
        <taxon>Pseudomonadota</taxon>
        <taxon>Gammaproteobacteria</taxon>
        <taxon>Vibrionales</taxon>
        <taxon>Vibrionaceae</taxon>
        <taxon>Vibrio</taxon>
    </lineage>
</organism>
<keyword evidence="1" id="KW-0732">Signal</keyword>
<protein>
    <submittedName>
        <fullName evidence="2">Uncharacterized protein</fullName>
    </submittedName>
</protein>
<feature type="signal peptide" evidence="1">
    <location>
        <begin position="1"/>
        <end position="19"/>
    </location>
</feature>
<gene>
    <name evidence="2" type="ORF">FXF03_02280</name>
</gene>
<comment type="caution">
    <text evidence="2">The sequence shown here is derived from an EMBL/GenBank/DDBJ whole genome shotgun (WGS) entry which is preliminary data.</text>
</comment>
<dbReference type="AlphaFoldDB" id="A0ABD7STG4"/>
<accession>A0ABD7STG4</accession>
<reference evidence="2 3" key="1">
    <citation type="submission" date="2019-06" db="EMBL/GenBank/DDBJ databases">
        <title>Vibrio cholerae phylogeny based on whole-genome sequencing reveals genetic diversity and population strucutre.</title>
        <authorList>
            <person name="Zhiqiu Y."/>
            <person name="Bin L."/>
            <person name="Lingyan J."/>
        </authorList>
    </citation>
    <scope>NUCLEOTIDE SEQUENCE [LARGE SCALE GENOMIC DNA]</scope>
    <source>
        <strain evidence="2 3">N2814</strain>
    </source>
</reference>
<evidence type="ECO:0000313" key="2">
    <source>
        <dbReference type="EMBL" id="TXX67429.1"/>
    </source>
</evidence>
<evidence type="ECO:0000256" key="1">
    <source>
        <dbReference type="SAM" id="SignalP"/>
    </source>
</evidence>
<feature type="chain" id="PRO_5044839484" evidence="1">
    <location>
        <begin position="20"/>
        <end position="79"/>
    </location>
</feature>
<sequence>MKILVTLLISSLFIPAALADDQEKCKSGYEMVRKTSEQIADGTMPAPAESVEKAKWQLSESQKHLDKGDYCSAYKVFFE</sequence>
<evidence type="ECO:0000313" key="3">
    <source>
        <dbReference type="Proteomes" id="UP000323819"/>
    </source>
</evidence>
<proteinExistence type="predicted"/>
<dbReference type="EMBL" id="VSIJ01000005">
    <property type="protein sequence ID" value="TXX67429.1"/>
    <property type="molecule type" value="Genomic_DNA"/>
</dbReference>
<name>A0ABD7STG4_VIBCL</name>